<keyword evidence="1" id="KW-0548">Nucleotidyltransferase</keyword>
<dbReference type="PANTHER" id="PTHR21485">
    <property type="entry name" value="HAD SUPERFAMILY MEMBERS CMAS AND KDSC"/>
    <property type="match status" value="1"/>
</dbReference>
<dbReference type="InterPro" id="IPR029044">
    <property type="entry name" value="Nucleotide-diphossugar_trans"/>
</dbReference>
<dbReference type="GO" id="GO:0008781">
    <property type="term" value="F:N-acylneuraminate cytidylyltransferase activity"/>
    <property type="evidence" value="ECO:0007669"/>
    <property type="project" value="TreeGrafter"/>
</dbReference>
<reference evidence="1 2" key="1">
    <citation type="submission" date="2016-06" db="EMBL/GenBank/DDBJ databases">
        <title>Respiratory ammonification of nitrate coupled to the oxidation of elemental sulfur in deep-sea autotrophic thermophilic bacteria.</title>
        <authorList>
            <person name="Slobodkina G.B."/>
            <person name="Mardanov A.V."/>
            <person name="Ravin N.V."/>
            <person name="Frolova A.A."/>
            <person name="Viryasiv M.B."/>
            <person name="Chernyh N.A."/>
            <person name="Bonch-Osmolovskaya E.A."/>
            <person name="Slobodkin A.I."/>
        </authorList>
    </citation>
    <scope>NUCLEOTIDE SEQUENCE [LARGE SCALE GENOMIC DNA]</scope>
    <source>
        <strain evidence="1 2">S69</strain>
    </source>
</reference>
<dbReference type="Gene3D" id="3.90.550.10">
    <property type="entry name" value="Spore Coat Polysaccharide Biosynthesis Protein SpsA, Chain A"/>
    <property type="match status" value="1"/>
</dbReference>
<dbReference type="Proteomes" id="UP000093080">
    <property type="component" value="Unassembled WGS sequence"/>
</dbReference>
<dbReference type="PANTHER" id="PTHR21485:SF3">
    <property type="entry name" value="N-ACYLNEURAMINATE CYTIDYLYLTRANSFERASE"/>
    <property type="match status" value="1"/>
</dbReference>
<keyword evidence="2" id="KW-1185">Reference proteome</keyword>
<keyword evidence="1" id="KW-0808">Transferase</keyword>
<organism evidence="1 2">
    <name type="scientific">Dissulfuribacter thermophilus</name>
    <dbReference type="NCBI Taxonomy" id="1156395"/>
    <lineage>
        <taxon>Bacteria</taxon>
        <taxon>Pseudomonadati</taxon>
        <taxon>Thermodesulfobacteriota</taxon>
        <taxon>Dissulfuribacteria</taxon>
        <taxon>Dissulfuribacterales</taxon>
        <taxon>Dissulfuribacteraceae</taxon>
        <taxon>Dissulfuribacter</taxon>
    </lineage>
</organism>
<dbReference type="InterPro" id="IPR003329">
    <property type="entry name" value="Cytidylyl_trans"/>
</dbReference>
<accession>A0A1B9F2U6</accession>
<protein>
    <submittedName>
        <fullName evidence="1">N-Acetylneuraminate cytidylyltransferase</fullName>
    </submittedName>
</protein>
<name>A0A1B9F2U6_9BACT</name>
<dbReference type="InterPro" id="IPR050793">
    <property type="entry name" value="CMP-NeuNAc_synthase"/>
</dbReference>
<proteinExistence type="predicted"/>
<sequence>MKDIRMLSVIVARKGSKGLPSKCMLPIAGMPVVEHVICWATSIRFHGVDHTVVVSSDIIELKEIAKRYGALFIERDKDLASDTAPIDEVVLDALKRMGVGAYDYISLLYGNIPIRYNELIMEPLFFLEENTEFKGVLTFQRVEKYNPAWMVKLTEKRLPVWREEAFRRQDLDQYMIHDGHTCLTRADFFVESMERANRDNKGFPQMYRTWGGTYIKPWLHDKIVIDIDTEKDYKLARCVIEYCHLEYQYR</sequence>
<comment type="caution">
    <text evidence="1">The sequence shown here is derived from an EMBL/GenBank/DDBJ whole genome shotgun (WGS) entry which is preliminary data.</text>
</comment>
<dbReference type="STRING" id="1156395.DBT_2439"/>
<dbReference type="AlphaFoldDB" id="A0A1B9F2U6"/>
<dbReference type="Pfam" id="PF02348">
    <property type="entry name" value="CTP_transf_3"/>
    <property type="match status" value="1"/>
</dbReference>
<gene>
    <name evidence="1" type="ORF">DBT_2439</name>
</gene>
<dbReference type="OrthoDB" id="9805604at2"/>
<dbReference type="SUPFAM" id="SSF53448">
    <property type="entry name" value="Nucleotide-diphospho-sugar transferases"/>
    <property type="match status" value="1"/>
</dbReference>
<dbReference type="RefSeq" id="WP_067620833.1">
    <property type="nucleotide sequence ID" value="NZ_MAGO01000019.1"/>
</dbReference>
<evidence type="ECO:0000313" key="1">
    <source>
        <dbReference type="EMBL" id="OCC14154.1"/>
    </source>
</evidence>
<dbReference type="EMBL" id="MAGO01000019">
    <property type="protein sequence ID" value="OCC14154.1"/>
    <property type="molecule type" value="Genomic_DNA"/>
</dbReference>
<evidence type="ECO:0000313" key="2">
    <source>
        <dbReference type="Proteomes" id="UP000093080"/>
    </source>
</evidence>